<evidence type="ECO:0000256" key="2">
    <source>
        <dbReference type="ARBA" id="ARBA00008017"/>
    </source>
</evidence>
<evidence type="ECO:0000256" key="6">
    <source>
        <dbReference type="ARBA" id="ARBA00023136"/>
    </source>
</evidence>
<dbReference type="InterPro" id="IPR011066">
    <property type="entry name" value="MscS_channel_C_sf"/>
</dbReference>
<evidence type="ECO:0000259" key="9">
    <source>
        <dbReference type="Pfam" id="PF21082"/>
    </source>
</evidence>
<dbReference type="InterPro" id="IPR023408">
    <property type="entry name" value="MscS_beta-dom_sf"/>
</dbReference>
<dbReference type="Pfam" id="PF21082">
    <property type="entry name" value="MS_channel_3rd"/>
    <property type="match status" value="1"/>
</dbReference>
<keyword evidence="3" id="KW-1003">Cell membrane</keyword>
<keyword evidence="11" id="KW-1185">Reference proteome</keyword>
<feature type="transmembrane region" description="Helical" evidence="7">
    <location>
        <begin position="178"/>
        <end position="198"/>
    </location>
</feature>
<feature type="domain" description="Mechanosensitive ion channel MscS" evidence="8">
    <location>
        <begin position="225"/>
        <end position="289"/>
    </location>
</feature>
<comment type="subcellular location">
    <subcellularLocation>
        <location evidence="1">Cell membrane</location>
        <topology evidence="1">Multi-pass membrane protein</topology>
    </subcellularLocation>
</comment>
<dbReference type="SUPFAM" id="SSF82689">
    <property type="entry name" value="Mechanosensitive channel protein MscS (YggB), C-terminal domain"/>
    <property type="match status" value="1"/>
</dbReference>
<feature type="transmembrane region" description="Helical" evidence="7">
    <location>
        <begin position="20"/>
        <end position="38"/>
    </location>
</feature>
<organism evidence="10 11">
    <name type="scientific">Rubritalea tangerina</name>
    <dbReference type="NCBI Taxonomy" id="430798"/>
    <lineage>
        <taxon>Bacteria</taxon>
        <taxon>Pseudomonadati</taxon>
        <taxon>Verrucomicrobiota</taxon>
        <taxon>Verrucomicrobiia</taxon>
        <taxon>Verrucomicrobiales</taxon>
        <taxon>Rubritaleaceae</taxon>
        <taxon>Rubritalea</taxon>
    </lineage>
</organism>
<dbReference type="EMBL" id="JBHUJB010000035">
    <property type="protein sequence ID" value="MFD2159039.1"/>
    <property type="molecule type" value="Genomic_DNA"/>
</dbReference>
<feature type="transmembrane region" description="Helical" evidence="7">
    <location>
        <begin position="136"/>
        <end position="157"/>
    </location>
</feature>
<comment type="similarity">
    <text evidence="2">Belongs to the MscS (TC 1.A.23) family.</text>
</comment>
<feature type="transmembrane region" description="Helical" evidence="7">
    <location>
        <begin position="87"/>
        <end position="104"/>
    </location>
</feature>
<dbReference type="InterPro" id="IPR049278">
    <property type="entry name" value="MS_channel_C"/>
</dbReference>
<dbReference type="Gene3D" id="1.10.287.1260">
    <property type="match status" value="1"/>
</dbReference>
<evidence type="ECO:0000313" key="11">
    <source>
        <dbReference type="Proteomes" id="UP001597389"/>
    </source>
</evidence>
<accession>A0ABW4ZAY6</accession>
<keyword evidence="5 7" id="KW-1133">Transmembrane helix</keyword>
<evidence type="ECO:0000259" key="8">
    <source>
        <dbReference type="Pfam" id="PF00924"/>
    </source>
</evidence>
<comment type="caution">
    <text evidence="10">The sequence shown here is derived from an EMBL/GenBank/DDBJ whole genome shotgun (WGS) entry which is preliminary data.</text>
</comment>
<dbReference type="Gene3D" id="2.30.30.60">
    <property type="match status" value="1"/>
</dbReference>
<dbReference type="Proteomes" id="UP001597389">
    <property type="component" value="Unassembled WGS sequence"/>
</dbReference>
<evidence type="ECO:0000256" key="5">
    <source>
        <dbReference type="ARBA" id="ARBA00022989"/>
    </source>
</evidence>
<sequence length="425" mass="48099">MTLHTLSFLETLFESTILRQSIVIGISTLFFLLAWLIVRKIFRWIGTEDGRFFHKRIRSIKLQDQELLKADEICKLSSTVTSTIRRLINILLIAALAVAVLTQFNTTKHIPEIVWNYLSKQYLEIQADFIAFIPDLVFILIVAFLANFLIRIVRLVFDGLDRGRIQIDGFYQEWARPTFVLVRLLIIVFAFVIVFPYLPGSQSPALQGLSIFIGVLVSLGSTSAITNIIAGIAITYMRAFQTGDRVRIAETTGDIVEKSLLVTRIRTPKNVVISIPNSMVMNNHIVNYSTHAKGSGVLLHISVTIGYDVPWRKVHELLIAAADGIEFIEKERTPFVLQKALGDFSVEYEINVLTRQPRKTPLIYSQLNQSIQDKFNEAGVEIMSPTFSGVRDANHITIPEEYLDSDYQAQPFKLSQLLTGKPKVE</sequence>
<keyword evidence="4 7" id="KW-0812">Transmembrane</keyword>
<feature type="transmembrane region" description="Helical" evidence="7">
    <location>
        <begin position="210"/>
        <end position="237"/>
    </location>
</feature>
<feature type="domain" description="Mechanosensitive ion channel MscS C-terminal" evidence="9">
    <location>
        <begin position="301"/>
        <end position="382"/>
    </location>
</feature>
<evidence type="ECO:0000256" key="3">
    <source>
        <dbReference type="ARBA" id="ARBA00022475"/>
    </source>
</evidence>
<gene>
    <name evidence="10" type="ORF">ACFSW8_09025</name>
</gene>
<keyword evidence="6 7" id="KW-0472">Membrane</keyword>
<protein>
    <submittedName>
        <fullName evidence="10">Mechanosensitive ion channel family protein</fullName>
    </submittedName>
</protein>
<evidence type="ECO:0000256" key="4">
    <source>
        <dbReference type="ARBA" id="ARBA00022692"/>
    </source>
</evidence>
<evidence type="ECO:0000313" key="10">
    <source>
        <dbReference type="EMBL" id="MFD2159039.1"/>
    </source>
</evidence>
<name>A0ABW4ZAY6_9BACT</name>
<dbReference type="InterPro" id="IPR045275">
    <property type="entry name" value="MscS_archaea/bacteria_type"/>
</dbReference>
<evidence type="ECO:0000256" key="1">
    <source>
        <dbReference type="ARBA" id="ARBA00004651"/>
    </source>
</evidence>
<dbReference type="Gene3D" id="3.30.70.100">
    <property type="match status" value="1"/>
</dbReference>
<dbReference type="PANTHER" id="PTHR30221">
    <property type="entry name" value="SMALL-CONDUCTANCE MECHANOSENSITIVE CHANNEL"/>
    <property type="match status" value="1"/>
</dbReference>
<dbReference type="RefSeq" id="WP_377087399.1">
    <property type="nucleotide sequence ID" value="NZ_JBHSJL010000014.1"/>
</dbReference>
<proteinExistence type="inferred from homology"/>
<evidence type="ECO:0000256" key="7">
    <source>
        <dbReference type="SAM" id="Phobius"/>
    </source>
</evidence>
<dbReference type="Pfam" id="PF00924">
    <property type="entry name" value="MS_channel_2nd"/>
    <property type="match status" value="1"/>
</dbReference>
<dbReference type="SUPFAM" id="SSF50182">
    <property type="entry name" value="Sm-like ribonucleoproteins"/>
    <property type="match status" value="1"/>
</dbReference>
<dbReference type="InterPro" id="IPR010920">
    <property type="entry name" value="LSM_dom_sf"/>
</dbReference>
<dbReference type="InterPro" id="IPR006685">
    <property type="entry name" value="MscS_channel_2nd"/>
</dbReference>
<reference evidence="11" key="1">
    <citation type="journal article" date="2019" name="Int. J. Syst. Evol. Microbiol.">
        <title>The Global Catalogue of Microorganisms (GCM) 10K type strain sequencing project: providing services to taxonomists for standard genome sequencing and annotation.</title>
        <authorList>
            <consortium name="The Broad Institute Genomics Platform"/>
            <consortium name="The Broad Institute Genome Sequencing Center for Infectious Disease"/>
            <person name="Wu L."/>
            <person name="Ma J."/>
        </authorList>
    </citation>
    <scope>NUCLEOTIDE SEQUENCE [LARGE SCALE GENOMIC DNA]</scope>
    <source>
        <strain evidence="11">CCUG 57942</strain>
    </source>
</reference>
<dbReference type="PANTHER" id="PTHR30221:SF18">
    <property type="entry name" value="SLL0590 PROTEIN"/>
    <property type="match status" value="1"/>
</dbReference>